<dbReference type="PANTHER" id="PTHR21107">
    <property type="entry name" value="CYTOCHROME C OXIDASE ASSEMBLY PROTEIN COX19"/>
    <property type="match status" value="1"/>
</dbReference>
<evidence type="ECO:0000256" key="1">
    <source>
        <dbReference type="ARBA" id="ARBA00004496"/>
    </source>
</evidence>
<dbReference type="RefSeq" id="XP_018228562.1">
    <property type="nucleotide sequence ID" value="XM_018375354.1"/>
</dbReference>
<dbReference type="Proteomes" id="UP000053447">
    <property type="component" value="Unassembled WGS sequence"/>
</dbReference>
<dbReference type="STRING" id="1408657.A0A0W4ZGU9"/>
<comment type="function">
    <text evidence="4">Required for the assembly of mitochondrial cytochrome c oxidase.</text>
</comment>
<evidence type="ECO:0000313" key="6">
    <source>
        <dbReference type="EMBL" id="KTW27592.1"/>
    </source>
</evidence>
<dbReference type="InterPro" id="IPR051383">
    <property type="entry name" value="COX19"/>
</dbReference>
<organism evidence="6 7">
    <name type="scientific">Pneumocystis jirovecii (strain RU7)</name>
    <name type="common">Human pneumocystis pneumonia agent</name>
    <dbReference type="NCBI Taxonomy" id="1408657"/>
    <lineage>
        <taxon>Eukaryota</taxon>
        <taxon>Fungi</taxon>
        <taxon>Dikarya</taxon>
        <taxon>Ascomycota</taxon>
        <taxon>Taphrinomycotina</taxon>
        <taxon>Pneumocystomycetes</taxon>
        <taxon>Pneumocystaceae</taxon>
        <taxon>Pneumocystis</taxon>
    </lineage>
</organism>
<dbReference type="VEuPathDB" id="FungiDB:T551_03091"/>
<evidence type="ECO:0000256" key="3">
    <source>
        <dbReference type="ARBA" id="ARBA00023157"/>
    </source>
</evidence>
<accession>A0A0W4ZGU9</accession>
<gene>
    <name evidence="6" type="ORF">T551_03091</name>
</gene>
<dbReference type="GO" id="GO:0033617">
    <property type="term" value="P:mitochondrial respiratory chain complex IV assembly"/>
    <property type="evidence" value="ECO:0007669"/>
    <property type="project" value="TreeGrafter"/>
</dbReference>
<dbReference type="GO" id="GO:0005758">
    <property type="term" value="C:mitochondrial intermembrane space"/>
    <property type="evidence" value="ECO:0007669"/>
    <property type="project" value="TreeGrafter"/>
</dbReference>
<evidence type="ECO:0000313" key="7">
    <source>
        <dbReference type="Proteomes" id="UP000053447"/>
    </source>
</evidence>
<sequence length="133" mass="15478">MKSYLQCLQLHQYNQSPCKHIAKAYLQCRMDSALFHPRELHNLGFHEIPSEHTESHQNNHRKILYNNIHFNLKHSISTVPVQLMQNTMDTAIRVFSIELLDTNLVLDEMEPPEEIEGTSSSMLYQTQLSALCQ</sequence>
<dbReference type="OrthoDB" id="268594at2759"/>
<proteinExistence type="inferred from homology"/>
<comment type="subcellular location">
    <subcellularLocation>
        <location evidence="1">Cytoplasm</location>
    </subcellularLocation>
</comment>
<dbReference type="PROSITE" id="PS51808">
    <property type="entry name" value="CHCH"/>
    <property type="match status" value="1"/>
</dbReference>
<keyword evidence="7" id="KW-1185">Reference proteome</keyword>
<reference evidence="7" key="1">
    <citation type="journal article" date="2016" name="Nat. Commun.">
        <title>Genome analysis of three Pneumocystis species reveals adaptation mechanisms to life exclusively in mammalian hosts.</title>
        <authorList>
            <person name="Ma L."/>
            <person name="Chen Z."/>
            <person name="Huang D.W."/>
            <person name="Kutty G."/>
            <person name="Ishihara M."/>
            <person name="Wang H."/>
            <person name="Abouelleil A."/>
            <person name="Bishop L."/>
            <person name="Davey E."/>
            <person name="Deng R."/>
            <person name="Deng X."/>
            <person name="Fan L."/>
            <person name="Fantoni G."/>
            <person name="Fitzgerald M."/>
            <person name="Gogineni E."/>
            <person name="Goldberg J.M."/>
            <person name="Handley G."/>
            <person name="Hu X."/>
            <person name="Huber C."/>
            <person name="Jiao X."/>
            <person name="Jones K."/>
            <person name="Levin J.Z."/>
            <person name="Liu Y."/>
            <person name="Macdonald P."/>
            <person name="Melnikov A."/>
            <person name="Raley C."/>
            <person name="Sassi M."/>
            <person name="Sherman B.T."/>
            <person name="Song X."/>
            <person name="Sykes S."/>
            <person name="Tran B."/>
            <person name="Walsh L."/>
            <person name="Xia Y."/>
            <person name="Yang J."/>
            <person name="Young S."/>
            <person name="Zeng Q."/>
            <person name="Zheng X."/>
            <person name="Stephens R."/>
            <person name="Nusbaum C."/>
            <person name="Birren B.W."/>
            <person name="Azadi P."/>
            <person name="Lempicki R.A."/>
            <person name="Cuomo C.A."/>
            <person name="Kovacs J.A."/>
        </authorList>
    </citation>
    <scope>NUCLEOTIDE SEQUENCE [LARGE SCALE GENOMIC DNA]</scope>
    <source>
        <strain evidence="7">RU7</strain>
    </source>
</reference>
<keyword evidence="3" id="KW-1015">Disulfide bond</keyword>
<dbReference type="GeneID" id="28941609"/>
<dbReference type="AlphaFoldDB" id="A0A0W4ZGU9"/>
<keyword evidence="2" id="KW-0963">Cytoplasm</keyword>
<comment type="similarity">
    <text evidence="5">Belongs to the COX19 family.</text>
</comment>
<dbReference type="EMBL" id="LFWA01000014">
    <property type="protein sequence ID" value="KTW27592.1"/>
    <property type="molecule type" value="Genomic_DNA"/>
</dbReference>
<dbReference type="PANTHER" id="PTHR21107:SF2">
    <property type="entry name" value="CYTOCHROME C OXIDASE ASSEMBLY PROTEIN COX19"/>
    <property type="match status" value="1"/>
</dbReference>
<comment type="caution">
    <text evidence="6">The sequence shown here is derived from an EMBL/GenBank/DDBJ whole genome shotgun (WGS) entry which is preliminary data.</text>
</comment>
<evidence type="ECO:0000256" key="4">
    <source>
        <dbReference type="ARBA" id="ARBA00037279"/>
    </source>
</evidence>
<name>A0A0W4ZGU9_PNEJ7</name>
<evidence type="ECO:0000256" key="5">
    <source>
        <dbReference type="ARBA" id="ARBA00038223"/>
    </source>
</evidence>
<evidence type="ECO:0008006" key="8">
    <source>
        <dbReference type="Google" id="ProtNLM"/>
    </source>
</evidence>
<evidence type="ECO:0000256" key="2">
    <source>
        <dbReference type="ARBA" id="ARBA00022490"/>
    </source>
</evidence>
<protein>
    <recommendedName>
        <fullName evidence="8">CHCH domain-containing protein</fullName>
    </recommendedName>
</protein>